<feature type="region of interest" description="Disordered" evidence="1">
    <location>
        <begin position="259"/>
        <end position="399"/>
    </location>
</feature>
<feature type="region of interest" description="Disordered" evidence="1">
    <location>
        <begin position="498"/>
        <end position="546"/>
    </location>
</feature>
<gene>
    <name evidence="2" type="ORF">L207DRAFT_338522</name>
</gene>
<evidence type="ECO:0000313" key="3">
    <source>
        <dbReference type="Proteomes" id="UP000235786"/>
    </source>
</evidence>
<organism evidence="2 3">
    <name type="scientific">Hyaloscypha variabilis (strain UAMH 11265 / GT02V1 / F)</name>
    <name type="common">Meliniomyces variabilis</name>
    <dbReference type="NCBI Taxonomy" id="1149755"/>
    <lineage>
        <taxon>Eukaryota</taxon>
        <taxon>Fungi</taxon>
        <taxon>Dikarya</taxon>
        <taxon>Ascomycota</taxon>
        <taxon>Pezizomycotina</taxon>
        <taxon>Leotiomycetes</taxon>
        <taxon>Helotiales</taxon>
        <taxon>Hyaloscyphaceae</taxon>
        <taxon>Hyaloscypha</taxon>
        <taxon>Hyaloscypha variabilis</taxon>
    </lineage>
</organism>
<accession>A0A2J6RPK4</accession>
<feature type="compositionally biased region" description="Polar residues" evidence="1">
    <location>
        <begin position="349"/>
        <end position="360"/>
    </location>
</feature>
<protein>
    <submittedName>
        <fullName evidence="2">Uncharacterized protein</fullName>
    </submittedName>
</protein>
<feature type="region of interest" description="Disordered" evidence="1">
    <location>
        <begin position="1"/>
        <end position="155"/>
    </location>
</feature>
<evidence type="ECO:0000256" key="1">
    <source>
        <dbReference type="SAM" id="MobiDB-lite"/>
    </source>
</evidence>
<feature type="compositionally biased region" description="Pro residues" evidence="1">
    <location>
        <begin position="91"/>
        <end position="102"/>
    </location>
</feature>
<sequence>MSRSVFPFHLPWKSTTPPPPDINTMVDKEDSQQRGRQLGLLSPKKRGQSMHPNGSAQAPQTPPPATRASSTAFGAFMSPLRRLAPAAASVPVPPPKPEPAPMPEAIRAPPSVRIPPIRRMAPQRGTTGRPAREEPLLRPPPPNRQRARNSVERDRTFVTNQCKLLPLYLGRPREEQDRMLERLAPRPRDITLLPPLSMSSSSSSLKLPVEKLLSDIPPPMSLRDDAQVPQLGFDLSSSSSTADASLNIFYSPSTPMFGPPLKQPYPSSAPVTPEENGPRVADLKDQPPVYQLPSNPPLSPERPSFIGSVSNAIPRPQPADQQTDLSLEDPFEHLNSASKPRTPLPGTPLQRSSSLASPVTPSKRHPQLPYPAHIGSSRGRVLSSGRRKSGTPKEISQTKVKPGAYRPRFLPPYRPKTPPAGWFLSQNQVNALCRSASLPEIPIVGDKTFAERSLEENPFRPGPIKRDFEPLPVGPPRKPVNMDTIKPYQPLAAKNDIQASKNGLRPIPSDKFQQKKLASKAPKPEARESNLLSFPRDLPQLPARDPIPPVKFVDYTEMPNPQYTKFSHGRGPRILMEKERPGPFGTGEAKVFALKLLTAVSHPSVVTAQHSNE</sequence>
<proteinExistence type="predicted"/>
<feature type="compositionally biased region" description="Low complexity" evidence="1">
    <location>
        <begin position="375"/>
        <end position="384"/>
    </location>
</feature>
<evidence type="ECO:0000313" key="2">
    <source>
        <dbReference type="EMBL" id="PMD40430.1"/>
    </source>
</evidence>
<name>A0A2J6RPK4_HYAVF</name>
<dbReference type="EMBL" id="KZ613945">
    <property type="protein sequence ID" value="PMD40430.1"/>
    <property type="molecule type" value="Genomic_DNA"/>
</dbReference>
<feature type="compositionally biased region" description="Low complexity" evidence="1">
    <location>
        <begin position="66"/>
        <end position="90"/>
    </location>
</feature>
<keyword evidence="3" id="KW-1185">Reference proteome</keyword>
<dbReference type="OrthoDB" id="10466284at2759"/>
<dbReference type="Proteomes" id="UP000235786">
    <property type="component" value="Unassembled WGS sequence"/>
</dbReference>
<reference evidence="2 3" key="1">
    <citation type="submission" date="2016-04" db="EMBL/GenBank/DDBJ databases">
        <title>A degradative enzymes factory behind the ericoid mycorrhizal symbiosis.</title>
        <authorList>
            <consortium name="DOE Joint Genome Institute"/>
            <person name="Martino E."/>
            <person name="Morin E."/>
            <person name="Grelet G."/>
            <person name="Kuo A."/>
            <person name="Kohler A."/>
            <person name="Daghino S."/>
            <person name="Barry K."/>
            <person name="Choi C."/>
            <person name="Cichocki N."/>
            <person name="Clum A."/>
            <person name="Copeland A."/>
            <person name="Hainaut M."/>
            <person name="Haridas S."/>
            <person name="Labutti K."/>
            <person name="Lindquist E."/>
            <person name="Lipzen A."/>
            <person name="Khouja H.-R."/>
            <person name="Murat C."/>
            <person name="Ohm R."/>
            <person name="Olson A."/>
            <person name="Spatafora J."/>
            <person name="Veneault-Fourrey C."/>
            <person name="Henrissat B."/>
            <person name="Grigoriev I."/>
            <person name="Martin F."/>
            <person name="Perotto S."/>
        </authorList>
    </citation>
    <scope>NUCLEOTIDE SEQUENCE [LARGE SCALE GENOMIC DNA]</scope>
    <source>
        <strain evidence="2 3">F</strain>
    </source>
</reference>
<dbReference type="AlphaFoldDB" id="A0A2J6RPK4"/>